<evidence type="ECO:0000313" key="2">
    <source>
        <dbReference type="Proteomes" id="UP000192491"/>
    </source>
</evidence>
<reference evidence="1 2" key="1">
    <citation type="submission" date="2017-01" db="EMBL/GenBank/DDBJ databases">
        <title>Novel large sulfur bacteria in the metagenomes of groundwater-fed chemosynthetic microbial mats in the Lake Huron basin.</title>
        <authorList>
            <person name="Sharrar A.M."/>
            <person name="Flood B.E."/>
            <person name="Bailey J.V."/>
            <person name="Jones D.S."/>
            <person name="Biddanda B."/>
            <person name="Ruberg S.A."/>
            <person name="Marcus D.N."/>
            <person name="Dick G.J."/>
        </authorList>
    </citation>
    <scope>NUCLEOTIDE SEQUENCE [LARGE SCALE GENOMIC DNA]</scope>
    <source>
        <strain evidence="1">A8</strain>
    </source>
</reference>
<evidence type="ECO:0000313" key="1">
    <source>
        <dbReference type="EMBL" id="OQX10474.1"/>
    </source>
</evidence>
<organism evidence="1 2">
    <name type="scientific">Thiothrix lacustris</name>
    <dbReference type="NCBI Taxonomy" id="525917"/>
    <lineage>
        <taxon>Bacteria</taxon>
        <taxon>Pseudomonadati</taxon>
        <taxon>Pseudomonadota</taxon>
        <taxon>Gammaproteobacteria</taxon>
        <taxon>Thiotrichales</taxon>
        <taxon>Thiotrichaceae</taxon>
        <taxon>Thiothrix</taxon>
    </lineage>
</organism>
<proteinExistence type="predicted"/>
<dbReference type="Proteomes" id="UP000192491">
    <property type="component" value="Unassembled WGS sequence"/>
</dbReference>
<name>A0A1Y1QPP0_9GAMM</name>
<gene>
    <name evidence="1" type="ORF">BWK73_20005</name>
</gene>
<comment type="caution">
    <text evidence="1">The sequence shown here is derived from an EMBL/GenBank/DDBJ whole genome shotgun (WGS) entry which is preliminary data.</text>
</comment>
<protein>
    <submittedName>
        <fullName evidence="1">Uncharacterized protein</fullName>
    </submittedName>
</protein>
<dbReference type="AlphaFoldDB" id="A0A1Y1QPP0"/>
<accession>A0A1Y1QPP0</accession>
<sequence length="65" mass="7288">MIKIPASDLIVGQLFQFRYSDVAPRTFVVMVNDKLYAVPLDGASSGYGEPLWDYLDPSENVYLSD</sequence>
<dbReference type="EMBL" id="MTEJ01000111">
    <property type="protein sequence ID" value="OQX10474.1"/>
    <property type="molecule type" value="Genomic_DNA"/>
</dbReference>